<comment type="caution">
    <text evidence="2">The sequence shown here is derived from an EMBL/GenBank/DDBJ whole genome shotgun (WGS) entry which is preliminary data.</text>
</comment>
<reference evidence="2" key="1">
    <citation type="submission" date="2022-12" db="EMBL/GenBank/DDBJ databases">
        <title>Reclassification of two methanogenic archaea species isolated from the Kolyma lowland permafrost.</title>
        <authorList>
            <person name="Trubitsyn V.E."/>
            <person name="Rivkina E.M."/>
            <person name="Shcherbakova V.A."/>
        </authorList>
    </citation>
    <scope>NUCLEOTIDE SEQUENCE</scope>
    <source>
        <strain evidence="1">M2</strain>
        <strain evidence="2">MK4</strain>
    </source>
</reference>
<evidence type="ECO:0000313" key="3">
    <source>
        <dbReference type="Proteomes" id="UP001068021"/>
    </source>
</evidence>
<proteinExistence type="predicted"/>
<evidence type="ECO:0000313" key="1">
    <source>
        <dbReference type="EMBL" id="MCZ3366050.1"/>
    </source>
</evidence>
<dbReference type="Proteomes" id="UP001074446">
    <property type="component" value="Unassembled WGS sequence"/>
</dbReference>
<dbReference type="EMBL" id="JAPVER010000020">
    <property type="protein sequence ID" value="MCZ3366050.1"/>
    <property type="molecule type" value="Genomic_DNA"/>
</dbReference>
<protein>
    <submittedName>
        <fullName evidence="2">DNA polymerase subunit beta</fullName>
    </submittedName>
</protein>
<dbReference type="EMBL" id="JAPVES010000025">
    <property type="protein sequence ID" value="MCZ3371722.1"/>
    <property type="molecule type" value="Genomic_DNA"/>
</dbReference>
<sequence>MRARTRDFIYTKDNLFFATTSYLHPEDRILSFLRYVPDPNGNRSKNGQKYSKVDSKQAYDFLGGKYPEYLFGPDDSLKMMGVPLNNVEKILKPEERLNEILNNSDNDELLKKVVKLAGIFHDQAGIPYSKMGVSGSILPGLYDPAVSDIDFVFYGLKNHRKAMDTFGEIKDKSDLKSISDKYWEHLYEKRIKDDTLSYEEFKWYEKRKNNRGVIDGTLFDILSTRDWDEITGKYGEEKYESLGTVKIECKVSDAIAAFDNPATYKIEDVNILEGSDADITEIASFTHTYSGQAKEGEEIIAKGKLEKVTDKNVRYRLVVGTTREALDEYIKLTKSPILSR</sequence>
<accession>A0A9E4ZZA9</accession>
<dbReference type="Proteomes" id="UP001068021">
    <property type="component" value="Unassembled WGS sequence"/>
</dbReference>
<gene>
    <name evidence="2" type="ORF">O3H35_03660</name>
    <name evidence="1" type="ORF">O3H54_09185</name>
</gene>
<dbReference type="AlphaFoldDB" id="A0A9E4ZZA9"/>
<name>A0A9E4ZZA9_9EURY</name>
<dbReference type="RefSeq" id="WP_048082061.1">
    <property type="nucleotide sequence ID" value="NZ_JAPVER010000020.1"/>
</dbReference>
<evidence type="ECO:0000313" key="2">
    <source>
        <dbReference type="EMBL" id="MCZ3371722.1"/>
    </source>
</evidence>
<keyword evidence="3" id="KW-1185">Reference proteome</keyword>
<organism evidence="2">
    <name type="scientific">Methanobacterium veterum</name>
    <dbReference type="NCBI Taxonomy" id="408577"/>
    <lineage>
        <taxon>Archaea</taxon>
        <taxon>Methanobacteriati</taxon>
        <taxon>Methanobacteriota</taxon>
        <taxon>Methanomada group</taxon>
        <taxon>Methanobacteria</taxon>
        <taxon>Methanobacteriales</taxon>
        <taxon>Methanobacteriaceae</taxon>
        <taxon>Methanobacterium</taxon>
    </lineage>
</organism>